<accession>A0A8S5PFA6</accession>
<dbReference type="PROSITE" id="PS51904">
    <property type="entry name" value="GLYCOSYL_HYDROL_F25_2"/>
    <property type="match status" value="1"/>
</dbReference>
<dbReference type="CDD" id="cd06414">
    <property type="entry name" value="GH25_LytC-like"/>
    <property type="match status" value="1"/>
</dbReference>
<dbReference type="SUPFAM" id="SSF51445">
    <property type="entry name" value="(Trans)glycosidases"/>
    <property type="match status" value="1"/>
</dbReference>
<organism evidence="4">
    <name type="scientific">Podoviridae sp. ctfAL26</name>
    <dbReference type="NCBI Taxonomy" id="2825265"/>
    <lineage>
        <taxon>Viruses</taxon>
        <taxon>Duplodnaviria</taxon>
        <taxon>Heunggongvirae</taxon>
        <taxon>Uroviricota</taxon>
        <taxon>Caudoviricetes</taxon>
    </lineage>
</organism>
<comment type="catalytic activity">
    <reaction evidence="1">
        <text>Hydrolysis of (1-&gt;4)-beta-linkages between N-acetylmuramic acid and N-acetyl-D-glucosamine residues in a peptidoglycan and between N-acetyl-D-glucosamine residues in chitodextrins.</text>
        <dbReference type="EC" id="3.2.1.17"/>
    </reaction>
</comment>
<comment type="similarity">
    <text evidence="2">Belongs to the glycosyl hydrolase 25 family.</text>
</comment>
<dbReference type="PANTHER" id="PTHR34135">
    <property type="entry name" value="LYSOZYME"/>
    <property type="match status" value="1"/>
</dbReference>
<dbReference type="PANTHER" id="PTHR34135:SF2">
    <property type="entry name" value="LYSOZYME"/>
    <property type="match status" value="1"/>
</dbReference>
<dbReference type="InterPro" id="IPR002053">
    <property type="entry name" value="Glyco_hydro_25"/>
</dbReference>
<evidence type="ECO:0000313" key="4">
    <source>
        <dbReference type="EMBL" id="DAE05057.1"/>
    </source>
</evidence>
<reference evidence="4" key="1">
    <citation type="journal article" date="2021" name="Proc. Natl. Acad. Sci. U.S.A.">
        <title>A Catalog of Tens of Thousands of Viruses from Human Metagenomes Reveals Hidden Associations with Chronic Diseases.</title>
        <authorList>
            <person name="Tisza M.J."/>
            <person name="Buck C.B."/>
        </authorList>
    </citation>
    <scope>NUCLEOTIDE SEQUENCE</scope>
    <source>
        <strain evidence="4">CtfAL26</strain>
    </source>
</reference>
<sequence>MTKTGIDISYANNTYSKIDFKQVKAATDFCIIRVGYRGYGDGTLKEDGWWKYNLNGCIERRIPFGVYFFTQAITEEEAKEEALFTLERLRGLEVDYPIYIDTEESGHRQNLGRADNLDPITRTACVKAFCETIEEAGYYAGIYCSEDWMNNKLIKANLKAHDFWIANWNRKPAIPCGMWQYGAKGLCNGIKGFVDVNKCFKDYPAIMKNNNLNGYTAGENVWQVTVWGLTDEEYDEVCQWLKEKDFPHDDKKVREE</sequence>
<dbReference type="EC" id="3.2.1.17" evidence="3"/>
<protein>
    <recommendedName>
        <fullName evidence="3">lysozyme</fullName>
        <ecNumber evidence="3">3.2.1.17</ecNumber>
    </recommendedName>
</protein>
<dbReference type="GO" id="GO:0003796">
    <property type="term" value="F:lysozyme activity"/>
    <property type="evidence" value="ECO:0007669"/>
    <property type="project" value="UniProtKB-EC"/>
</dbReference>
<dbReference type="InterPro" id="IPR017853">
    <property type="entry name" value="GH"/>
</dbReference>
<evidence type="ECO:0000256" key="1">
    <source>
        <dbReference type="ARBA" id="ARBA00000632"/>
    </source>
</evidence>
<dbReference type="EMBL" id="BK015402">
    <property type="protein sequence ID" value="DAE05057.1"/>
    <property type="molecule type" value="Genomic_DNA"/>
</dbReference>
<dbReference type="GO" id="GO:0016998">
    <property type="term" value="P:cell wall macromolecule catabolic process"/>
    <property type="evidence" value="ECO:0007669"/>
    <property type="project" value="InterPro"/>
</dbReference>
<proteinExistence type="inferred from homology"/>
<dbReference type="GO" id="GO:0009253">
    <property type="term" value="P:peptidoglycan catabolic process"/>
    <property type="evidence" value="ECO:0007669"/>
    <property type="project" value="InterPro"/>
</dbReference>
<evidence type="ECO:0000256" key="3">
    <source>
        <dbReference type="ARBA" id="ARBA00012732"/>
    </source>
</evidence>
<dbReference type="Gene3D" id="3.20.20.80">
    <property type="entry name" value="Glycosidases"/>
    <property type="match status" value="1"/>
</dbReference>
<dbReference type="GO" id="GO:0016052">
    <property type="term" value="P:carbohydrate catabolic process"/>
    <property type="evidence" value="ECO:0007669"/>
    <property type="project" value="TreeGrafter"/>
</dbReference>
<name>A0A8S5PFA6_9CAUD</name>
<evidence type="ECO:0000256" key="2">
    <source>
        <dbReference type="ARBA" id="ARBA00010646"/>
    </source>
</evidence>
<dbReference type="Pfam" id="PF01183">
    <property type="entry name" value="Glyco_hydro_25"/>
    <property type="match status" value="1"/>
</dbReference>